<dbReference type="InterPro" id="IPR023458">
    <property type="entry name" value="Met-tRNA_ligase_1"/>
</dbReference>
<organism evidence="17 18">
    <name type="scientific">Chaetomium strumarium</name>
    <dbReference type="NCBI Taxonomy" id="1170767"/>
    <lineage>
        <taxon>Eukaryota</taxon>
        <taxon>Fungi</taxon>
        <taxon>Dikarya</taxon>
        <taxon>Ascomycota</taxon>
        <taxon>Pezizomycotina</taxon>
        <taxon>Sordariomycetes</taxon>
        <taxon>Sordariomycetidae</taxon>
        <taxon>Sordariales</taxon>
        <taxon>Chaetomiaceae</taxon>
        <taxon>Chaetomium</taxon>
    </lineage>
</organism>
<dbReference type="Proteomes" id="UP001273166">
    <property type="component" value="Unassembled WGS sequence"/>
</dbReference>
<dbReference type="Pfam" id="PF19303">
    <property type="entry name" value="Anticodon_3"/>
    <property type="match status" value="1"/>
</dbReference>
<evidence type="ECO:0000256" key="2">
    <source>
        <dbReference type="ARBA" id="ARBA00005594"/>
    </source>
</evidence>
<evidence type="ECO:0000313" key="18">
    <source>
        <dbReference type="Proteomes" id="UP001273166"/>
    </source>
</evidence>
<dbReference type="Pfam" id="PF09334">
    <property type="entry name" value="tRNA-synt_1g"/>
    <property type="match status" value="1"/>
</dbReference>
<keyword evidence="5 13" id="KW-0436">Ligase</keyword>
<dbReference type="PANTHER" id="PTHR45765">
    <property type="entry name" value="METHIONINE--TRNA LIGASE"/>
    <property type="match status" value="1"/>
</dbReference>
<evidence type="ECO:0000256" key="4">
    <source>
        <dbReference type="ARBA" id="ARBA00022555"/>
    </source>
</evidence>
<comment type="catalytic activity">
    <reaction evidence="12">
        <text>tRNA(Met) + L-methionine + ATP = L-methionyl-tRNA(Met) + AMP + diphosphate</text>
        <dbReference type="Rhea" id="RHEA:13481"/>
        <dbReference type="Rhea" id="RHEA-COMP:9667"/>
        <dbReference type="Rhea" id="RHEA-COMP:9698"/>
        <dbReference type="ChEBI" id="CHEBI:30616"/>
        <dbReference type="ChEBI" id="CHEBI:33019"/>
        <dbReference type="ChEBI" id="CHEBI:57844"/>
        <dbReference type="ChEBI" id="CHEBI:78442"/>
        <dbReference type="ChEBI" id="CHEBI:78530"/>
        <dbReference type="ChEBI" id="CHEBI:456215"/>
        <dbReference type="EC" id="6.1.1.10"/>
    </reaction>
</comment>
<accession>A0AAJ0GLS7</accession>
<dbReference type="EMBL" id="JAUDZG010000007">
    <property type="protein sequence ID" value="KAK3302309.1"/>
    <property type="molecule type" value="Genomic_DNA"/>
</dbReference>
<dbReference type="RefSeq" id="XP_062718089.1">
    <property type="nucleotide sequence ID" value="XM_062869932.1"/>
</dbReference>
<evidence type="ECO:0000256" key="1">
    <source>
        <dbReference type="ARBA" id="ARBA00004496"/>
    </source>
</evidence>
<evidence type="ECO:0000256" key="11">
    <source>
        <dbReference type="ARBA" id="ARBA00030904"/>
    </source>
</evidence>
<comment type="caution">
    <text evidence="17">The sequence shown here is derived from an EMBL/GenBank/DDBJ whole genome shotgun (WGS) entry which is preliminary data.</text>
</comment>
<proteinExistence type="inferred from homology"/>
<dbReference type="GO" id="GO:0017101">
    <property type="term" value="C:aminoacyl-tRNA synthetase multienzyme complex"/>
    <property type="evidence" value="ECO:0007669"/>
    <property type="project" value="TreeGrafter"/>
</dbReference>
<name>A0AAJ0GLS7_9PEZI</name>
<keyword evidence="9 13" id="KW-0648">Protein biosynthesis</keyword>
<dbReference type="GO" id="GO:0005524">
    <property type="term" value="F:ATP binding"/>
    <property type="evidence" value="ECO:0007669"/>
    <property type="project" value="UniProtKB-KW"/>
</dbReference>
<dbReference type="FunFam" id="1.10.730.10:FF:000031">
    <property type="entry name" value="Putative Methionyl-tRNA synthetase"/>
    <property type="match status" value="1"/>
</dbReference>
<evidence type="ECO:0000259" key="16">
    <source>
        <dbReference type="Pfam" id="PF19303"/>
    </source>
</evidence>
<comment type="similarity">
    <text evidence="2 13">Belongs to the class-I aminoacyl-tRNA synthetase family.</text>
</comment>
<evidence type="ECO:0000259" key="15">
    <source>
        <dbReference type="Pfam" id="PF09334"/>
    </source>
</evidence>
<dbReference type="EC" id="6.1.1.10" evidence="3"/>
<dbReference type="InterPro" id="IPR014729">
    <property type="entry name" value="Rossmann-like_a/b/a_fold"/>
</dbReference>
<gene>
    <name evidence="17" type="ORF">B0T15DRAFT_542589</name>
</gene>
<dbReference type="InterPro" id="IPR033911">
    <property type="entry name" value="MetRS_core"/>
</dbReference>
<dbReference type="InterPro" id="IPR001412">
    <property type="entry name" value="aa-tRNA-synth_I_CS"/>
</dbReference>
<keyword evidence="18" id="KW-1185">Reference proteome</keyword>
<dbReference type="NCBIfam" id="TIGR00398">
    <property type="entry name" value="metG"/>
    <property type="match status" value="1"/>
</dbReference>
<protein>
    <recommendedName>
        <fullName evidence="3">methionine--tRNA ligase</fullName>
        <ecNumber evidence="3">6.1.1.10</ecNumber>
    </recommendedName>
    <alternativeName>
        <fullName evidence="11">Methionyl-tRNA synthetase</fullName>
    </alternativeName>
</protein>
<dbReference type="InterPro" id="IPR015413">
    <property type="entry name" value="Methionyl/Leucyl_tRNA_Synth"/>
</dbReference>
<dbReference type="PRINTS" id="PR01041">
    <property type="entry name" value="TRNASYNTHMET"/>
</dbReference>
<dbReference type="InterPro" id="IPR041872">
    <property type="entry name" value="Anticodon_Met"/>
</dbReference>
<keyword evidence="10 13" id="KW-0030">Aminoacyl-tRNA synthetase</keyword>
<reference evidence="17" key="2">
    <citation type="submission" date="2023-06" db="EMBL/GenBank/DDBJ databases">
        <authorList>
            <consortium name="Lawrence Berkeley National Laboratory"/>
            <person name="Mondo S.J."/>
            <person name="Hensen N."/>
            <person name="Bonometti L."/>
            <person name="Westerberg I."/>
            <person name="Brannstrom I.O."/>
            <person name="Guillou S."/>
            <person name="Cros-Aarteil S."/>
            <person name="Calhoun S."/>
            <person name="Haridas S."/>
            <person name="Kuo A."/>
            <person name="Pangilinan J."/>
            <person name="Riley R."/>
            <person name="Labutti K."/>
            <person name="Andreopoulos B."/>
            <person name="Lipzen A."/>
            <person name="Chen C."/>
            <person name="Yanf M."/>
            <person name="Daum C."/>
            <person name="Ng V."/>
            <person name="Clum A."/>
            <person name="Steindorff A."/>
            <person name="Ohm R."/>
            <person name="Martin F."/>
            <person name="Silar P."/>
            <person name="Natvig D."/>
            <person name="Lalanne C."/>
            <person name="Gautier V."/>
            <person name="Ament-Velasquez S.L."/>
            <person name="Kruys A."/>
            <person name="Hutchinson M.I."/>
            <person name="Powell A.J."/>
            <person name="Barry K."/>
            <person name="Miller A.N."/>
            <person name="Grigoriev I.V."/>
            <person name="Debuchy R."/>
            <person name="Gladieux P."/>
            <person name="Thoren M.H."/>
            <person name="Johannesson H."/>
        </authorList>
    </citation>
    <scope>NUCLEOTIDE SEQUENCE</scope>
    <source>
        <strain evidence="17">CBS 333.67</strain>
    </source>
</reference>
<evidence type="ECO:0000256" key="7">
    <source>
        <dbReference type="ARBA" id="ARBA00022840"/>
    </source>
</evidence>
<dbReference type="InterPro" id="IPR029038">
    <property type="entry name" value="MetRS_Zn"/>
</dbReference>
<dbReference type="GO" id="GO:0005829">
    <property type="term" value="C:cytosol"/>
    <property type="evidence" value="ECO:0007669"/>
    <property type="project" value="TreeGrafter"/>
</dbReference>
<dbReference type="SUPFAM" id="SSF57770">
    <property type="entry name" value="Methionyl-tRNA synthetase (MetRS), Zn-domain"/>
    <property type="match status" value="1"/>
</dbReference>
<evidence type="ECO:0000256" key="8">
    <source>
        <dbReference type="ARBA" id="ARBA00022884"/>
    </source>
</evidence>
<feature type="domain" description="Methionyl/Leucyl tRNA synthetase" evidence="15">
    <location>
        <begin position="19"/>
        <end position="438"/>
    </location>
</feature>
<dbReference type="SUPFAM" id="SSF52374">
    <property type="entry name" value="Nucleotidylyl transferase"/>
    <property type="match status" value="1"/>
</dbReference>
<keyword evidence="7 13" id="KW-0067">ATP-binding</keyword>
<evidence type="ECO:0000256" key="10">
    <source>
        <dbReference type="ARBA" id="ARBA00023146"/>
    </source>
</evidence>
<dbReference type="CDD" id="cd07957">
    <property type="entry name" value="Anticodon_Ia_Met"/>
    <property type="match status" value="1"/>
</dbReference>
<sequence length="689" mass="76300">MGATSTPNPTLPLPGKENILITSALPYVNNVPHLGNIIGSVLSADVFAKFCKARGLPTIYVCGSDEYGTATETKALSEGVDPATLCAKYHAIHKDIYDWFRIDFDVFGRTPTPEHTCIVQDIFTRLWNNGFIEQRETTQAYCPTHSSFLADRYVEGECSLCHDKGARGDQCDACGNLLDPLEPDKDASGNQETKATGWLINPRCKLDGTTPERRQTKHLYLRLDALQDEIKAWLETAEKGWSANCVSITHSWLDQGLKPRGITRDLKWGVPIPTGLNGLSDEDYAKKVFYVWFDACVGYPSITKTYTDAGNLDGTNWEKWWKNPEDVSLYQFMGKDNVPFHTIIFPASQLGTRQNWTKVKHLSTTEYLNYEGGKFSKSKGVGVFGNNARDTGIDADIWRYYLLSRRPETSDSEFKWGDFVDANNNDLLKNLGNLCQRVVKFCQAKMDGVVPEYDISKFPALQEHKDEVNRQLQEYITHLKGLKLRAGLSAVMGISALGNKLLQDNKLSNQLITEEPDRCRAVIGLALNHIHLLANILFPYMPEKARSILRQLGVKGSGEEGHVTAHIPDTWEANELKPGHAIGTPELLFSNIPAAKVEEWRDAYGGEELRKQKELEAQKAAAKKAAREAEKERKRLKKAAQAAEAAQGQGQGSTTLPTRPAATDEAATDSTTSATAVAAADSTEATAKA</sequence>
<feature type="domain" description="Methionyl-tRNA synthetase anticodon-binding" evidence="16">
    <location>
        <begin position="465"/>
        <end position="607"/>
    </location>
</feature>
<evidence type="ECO:0000256" key="12">
    <source>
        <dbReference type="ARBA" id="ARBA00047364"/>
    </source>
</evidence>
<feature type="region of interest" description="Disordered" evidence="14">
    <location>
        <begin position="620"/>
        <end position="689"/>
    </location>
</feature>
<evidence type="ECO:0000256" key="5">
    <source>
        <dbReference type="ARBA" id="ARBA00022598"/>
    </source>
</evidence>
<evidence type="ECO:0000256" key="6">
    <source>
        <dbReference type="ARBA" id="ARBA00022741"/>
    </source>
</evidence>
<dbReference type="GO" id="GO:0006431">
    <property type="term" value="P:methionyl-tRNA aminoacylation"/>
    <property type="evidence" value="ECO:0007669"/>
    <property type="project" value="InterPro"/>
</dbReference>
<dbReference type="PANTHER" id="PTHR45765:SF1">
    <property type="entry name" value="METHIONINE--TRNA LIGASE, CYTOPLASMIC"/>
    <property type="match status" value="1"/>
</dbReference>
<evidence type="ECO:0000256" key="14">
    <source>
        <dbReference type="SAM" id="MobiDB-lite"/>
    </source>
</evidence>
<evidence type="ECO:0000313" key="17">
    <source>
        <dbReference type="EMBL" id="KAK3302309.1"/>
    </source>
</evidence>
<feature type="compositionally biased region" description="Low complexity" evidence="14">
    <location>
        <begin position="661"/>
        <end position="689"/>
    </location>
</feature>
<dbReference type="Gene3D" id="1.10.730.10">
    <property type="entry name" value="Isoleucyl-tRNA Synthetase, Domain 1"/>
    <property type="match status" value="1"/>
</dbReference>
<keyword evidence="8" id="KW-0694">RNA-binding</keyword>
<dbReference type="GO" id="GO:0004825">
    <property type="term" value="F:methionine-tRNA ligase activity"/>
    <property type="evidence" value="ECO:0007669"/>
    <property type="project" value="UniProtKB-EC"/>
</dbReference>
<dbReference type="Gene3D" id="3.40.50.620">
    <property type="entry name" value="HUPs"/>
    <property type="match status" value="1"/>
</dbReference>
<reference evidence="17" key="1">
    <citation type="journal article" date="2023" name="Mol. Phylogenet. Evol.">
        <title>Genome-scale phylogeny and comparative genomics of the fungal order Sordariales.</title>
        <authorList>
            <person name="Hensen N."/>
            <person name="Bonometti L."/>
            <person name="Westerberg I."/>
            <person name="Brannstrom I.O."/>
            <person name="Guillou S."/>
            <person name="Cros-Aarteil S."/>
            <person name="Calhoun S."/>
            <person name="Haridas S."/>
            <person name="Kuo A."/>
            <person name="Mondo S."/>
            <person name="Pangilinan J."/>
            <person name="Riley R."/>
            <person name="LaButti K."/>
            <person name="Andreopoulos B."/>
            <person name="Lipzen A."/>
            <person name="Chen C."/>
            <person name="Yan M."/>
            <person name="Daum C."/>
            <person name="Ng V."/>
            <person name="Clum A."/>
            <person name="Steindorff A."/>
            <person name="Ohm R.A."/>
            <person name="Martin F."/>
            <person name="Silar P."/>
            <person name="Natvig D.O."/>
            <person name="Lalanne C."/>
            <person name="Gautier V."/>
            <person name="Ament-Velasquez S.L."/>
            <person name="Kruys A."/>
            <person name="Hutchinson M.I."/>
            <person name="Powell A.J."/>
            <person name="Barry K."/>
            <person name="Miller A.N."/>
            <person name="Grigoriev I.V."/>
            <person name="Debuchy R."/>
            <person name="Gladieux P."/>
            <person name="Hiltunen Thoren M."/>
            <person name="Johannesson H."/>
        </authorList>
    </citation>
    <scope>NUCLEOTIDE SEQUENCE</scope>
    <source>
        <strain evidence="17">CBS 333.67</strain>
    </source>
</reference>
<dbReference type="AlphaFoldDB" id="A0AAJ0GLS7"/>
<dbReference type="Gene3D" id="2.20.28.20">
    <property type="entry name" value="Methionyl-tRNA synthetase, Zn-domain"/>
    <property type="match status" value="1"/>
</dbReference>
<evidence type="ECO:0000256" key="9">
    <source>
        <dbReference type="ARBA" id="ARBA00022917"/>
    </source>
</evidence>
<dbReference type="SUPFAM" id="SSF47323">
    <property type="entry name" value="Anticodon-binding domain of a subclass of class I aminoacyl-tRNA synthetases"/>
    <property type="match status" value="1"/>
</dbReference>
<dbReference type="CDD" id="cd00814">
    <property type="entry name" value="MetRS_core"/>
    <property type="match status" value="1"/>
</dbReference>
<comment type="subcellular location">
    <subcellularLocation>
        <location evidence="1">Cytoplasm</location>
    </subcellularLocation>
</comment>
<dbReference type="GeneID" id="87888761"/>
<dbReference type="InterPro" id="IPR009080">
    <property type="entry name" value="tRNAsynth_Ia_anticodon-bd"/>
</dbReference>
<keyword evidence="6 13" id="KW-0547">Nucleotide-binding</keyword>
<keyword evidence="4" id="KW-0820">tRNA-binding</keyword>
<dbReference type="GO" id="GO:0000049">
    <property type="term" value="F:tRNA binding"/>
    <property type="evidence" value="ECO:0007669"/>
    <property type="project" value="UniProtKB-KW"/>
</dbReference>
<evidence type="ECO:0000256" key="13">
    <source>
        <dbReference type="RuleBase" id="RU363039"/>
    </source>
</evidence>
<evidence type="ECO:0000256" key="3">
    <source>
        <dbReference type="ARBA" id="ARBA00012838"/>
    </source>
</evidence>
<dbReference type="InterPro" id="IPR014758">
    <property type="entry name" value="Met-tRNA_synth"/>
</dbReference>
<dbReference type="PROSITE" id="PS00178">
    <property type="entry name" value="AA_TRNA_LIGASE_I"/>
    <property type="match status" value="1"/>
</dbReference>